<evidence type="ECO:0000313" key="1">
    <source>
        <dbReference type="EMBL" id="GFS15529.1"/>
    </source>
</evidence>
<dbReference type="Proteomes" id="UP000762676">
    <property type="component" value="Unassembled WGS sequence"/>
</dbReference>
<keyword evidence="2" id="KW-1185">Reference proteome</keyword>
<name>A0AAV4IYK2_9GAST</name>
<dbReference type="EMBL" id="BMAT01002850">
    <property type="protein sequence ID" value="GFS15529.1"/>
    <property type="molecule type" value="Genomic_DNA"/>
</dbReference>
<proteinExistence type="predicted"/>
<reference evidence="1 2" key="1">
    <citation type="journal article" date="2021" name="Elife">
        <title>Chloroplast acquisition without the gene transfer in kleptoplastic sea slugs, Plakobranchus ocellatus.</title>
        <authorList>
            <person name="Maeda T."/>
            <person name="Takahashi S."/>
            <person name="Yoshida T."/>
            <person name="Shimamura S."/>
            <person name="Takaki Y."/>
            <person name="Nagai Y."/>
            <person name="Toyoda A."/>
            <person name="Suzuki Y."/>
            <person name="Arimoto A."/>
            <person name="Ishii H."/>
            <person name="Satoh N."/>
            <person name="Nishiyama T."/>
            <person name="Hasebe M."/>
            <person name="Maruyama T."/>
            <person name="Minagawa J."/>
            <person name="Obokata J."/>
            <person name="Shigenobu S."/>
        </authorList>
    </citation>
    <scope>NUCLEOTIDE SEQUENCE [LARGE SCALE GENOMIC DNA]</scope>
</reference>
<comment type="caution">
    <text evidence="1">The sequence shown here is derived from an EMBL/GenBank/DDBJ whole genome shotgun (WGS) entry which is preliminary data.</text>
</comment>
<protein>
    <submittedName>
        <fullName evidence="1">Uncharacterized protein</fullName>
    </submittedName>
</protein>
<gene>
    <name evidence="1" type="ORF">ElyMa_001451300</name>
</gene>
<accession>A0AAV4IYK2</accession>
<dbReference type="PANTHER" id="PTHR47018">
    <property type="entry name" value="CXC DOMAIN-CONTAINING PROTEIN-RELATED"/>
    <property type="match status" value="1"/>
</dbReference>
<dbReference type="AlphaFoldDB" id="A0AAV4IYK2"/>
<sequence length="129" mass="14628">MHLFHRFKNWILAKVPGVQEYKQGRNVLLSFSDDVGNALRDTYLDYFDNEAMCFARAAKITLRNMKVAHTEFDGSSFLYGKLEEAVPKSLIELASMILDGPNVARGDGEEFRQAALSTTQLLQYKSSMK</sequence>
<evidence type="ECO:0000313" key="2">
    <source>
        <dbReference type="Proteomes" id="UP000762676"/>
    </source>
</evidence>
<organism evidence="1 2">
    <name type="scientific">Elysia marginata</name>
    <dbReference type="NCBI Taxonomy" id="1093978"/>
    <lineage>
        <taxon>Eukaryota</taxon>
        <taxon>Metazoa</taxon>
        <taxon>Spiralia</taxon>
        <taxon>Lophotrochozoa</taxon>
        <taxon>Mollusca</taxon>
        <taxon>Gastropoda</taxon>
        <taxon>Heterobranchia</taxon>
        <taxon>Euthyneura</taxon>
        <taxon>Panpulmonata</taxon>
        <taxon>Sacoglossa</taxon>
        <taxon>Placobranchoidea</taxon>
        <taxon>Plakobranchidae</taxon>
        <taxon>Elysia</taxon>
    </lineage>
</organism>